<keyword evidence="1" id="KW-0677">Repeat</keyword>
<dbReference type="AlphaFoldDB" id="A0A1G2AA48"/>
<dbReference type="EMBL" id="MHJU01000008">
    <property type="protein sequence ID" value="OGY73734.1"/>
    <property type="molecule type" value="Genomic_DNA"/>
</dbReference>
<proteinExistence type="predicted"/>
<dbReference type="Proteomes" id="UP000178315">
    <property type="component" value="Unassembled WGS sequence"/>
</dbReference>
<evidence type="ECO:0000313" key="4">
    <source>
        <dbReference type="EMBL" id="OGY73734.1"/>
    </source>
</evidence>
<dbReference type="PANTHER" id="PTHR32305:SF15">
    <property type="entry name" value="PROTEIN RHSA-RELATED"/>
    <property type="match status" value="1"/>
</dbReference>
<evidence type="ECO:0000256" key="1">
    <source>
        <dbReference type="ARBA" id="ARBA00022737"/>
    </source>
</evidence>
<feature type="domain" description="Teneurin-like YD-shell" evidence="3">
    <location>
        <begin position="54"/>
        <end position="181"/>
    </location>
</feature>
<evidence type="ECO:0000256" key="2">
    <source>
        <dbReference type="SAM" id="Phobius"/>
    </source>
</evidence>
<sequence length="385" mass="44312">MLTIPSQTINLTFIKRIAVSLLIYLSFFILITHPFVTLASTTNYFYLNPNDPSTLFGISDENGFHYVISDPLGSPNLLLDEQGNVEQQLDYTAFGIERINQINRENNQSSFTSKFSFTGQRKDSESDLLYYGARYYNPKIGRFTQPDPMIIAGNQNDPRFQNALMNPQLLNPYAYTGNNPITNVDPTGEDAVIAINDRWSTITIRSDIYIYGQDATSEVVQRMQTDIMQEWNKWNKGWTYTDPKTNRTYNVAFDVEVGITKHPNIRKSTKFTDKDNNMIQINNERSYVKDEGYIGVWRGNTPDPAPHEFGHLLGLDDHYIEKGGSENGWQGNIMAEKAMQGNVEQRNIDTIIAPYMEKHDQRWFKFINKKTSHHIAPRGTFREQK</sequence>
<dbReference type="InterPro" id="IPR056823">
    <property type="entry name" value="TEN-like_YD-shell"/>
</dbReference>
<dbReference type="InterPro" id="IPR050708">
    <property type="entry name" value="T6SS_VgrG/RHS"/>
</dbReference>
<comment type="caution">
    <text evidence="4">The sequence shown here is derived from an EMBL/GenBank/DDBJ whole genome shotgun (WGS) entry which is preliminary data.</text>
</comment>
<dbReference type="Pfam" id="PF25023">
    <property type="entry name" value="TEN_YD-shell"/>
    <property type="match status" value="1"/>
</dbReference>
<organism evidence="4 5">
    <name type="scientific">Candidatus Jacksonbacteria bacterium RIFCSPLOWO2_02_FULL_44_20</name>
    <dbReference type="NCBI Taxonomy" id="1798460"/>
    <lineage>
        <taxon>Bacteria</taxon>
        <taxon>Candidatus Jacksoniibacteriota</taxon>
    </lineage>
</organism>
<dbReference type="PANTHER" id="PTHR32305">
    <property type="match status" value="1"/>
</dbReference>
<accession>A0A1G2AA48</accession>
<name>A0A1G2AA48_9BACT</name>
<keyword evidence="2" id="KW-0472">Membrane</keyword>
<dbReference type="InterPro" id="IPR022385">
    <property type="entry name" value="Rhs_assc_core"/>
</dbReference>
<dbReference type="NCBIfam" id="TIGR03696">
    <property type="entry name" value="Rhs_assc_core"/>
    <property type="match status" value="1"/>
</dbReference>
<keyword evidence="2" id="KW-0812">Transmembrane</keyword>
<evidence type="ECO:0000313" key="5">
    <source>
        <dbReference type="Proteomes" id="UP000178315"/>
    </source>
</evidence>
<keyword evidence="2" id="KW-1133">Transmembrane helix</keyword>
<reference evidence="4 5" key="1">
    <citation type="journal article" date="2016" name="Nat. Commun.">
        <title>Thousands of microbial genomes shed light on interconnected biogeochemical processes in an aquifer system.</title>
        <authorList>
            <person name="Anantharaman K."/>
            <person name="Brown C.T."/>
            <person name="Hug L.A."/>
            <person name="Sharon I."/>
            <person name="Castelle C.J."/>
            <person name="Probst A.J."/>
            <person name="Thomas B.C."/>
            <person name="Singh A."/>
            <person name="Wilkins M.J."/>
            <person name="Karaoz U."/>
            <person name="Brodie E.L."/>
            <person name="Williams K.H."/>
            <person name="Hubbard S.S."/>
            <person name="Banfield J.F."/>
        </authorList>
    </citation>
    <scope>NUCLEOTIDE SEQUENCE [LARGE SCALE GENOMIC DNA]</scope>
</reference>
<feature type="transmembrane region" description="Helical" evidence="2">
    <location>
        <begin position="21"/>
        <end position="46"/>
    </location>
</feature>
<gene>
    <name evidence="4" type="ORF">A3H61_00065</name>
</gene>
<dbReference type="Gene3D" id="2.180.10.10">
    <property type="entry name" value="RHS repeat-associated core"/>
    <property type="match status" value="1"/>
</dbReference>
<evidence type="ECO:0000259" key="3">
    <source>
        <dbReference type="Pfam" id="PF25023"/>
    </source>
</evidence>
<protein>
    <recommendedName>
        <fullName evidence="3">Teneurin-like YD-shell domain-containing protein</fullName>
    </recommendedName>
</protein>